<feature type="transmembrane region" description="Helical" evidence="5">
    <location>
        <begin position="333"/>
        <end position="352"/>
    </location>
</feature>
<accession>A0ABW7N8D2</accession>
<comment type="subcellular location">
    <subcellularLocation>
        <location evidence="1">Membrane</location>
        <topology evidence="1">Multi-pass membrane protein</topology>
    </subcellularLocation>
</comment>
<reference evidence="7 8" key="1">
    <citation type="journal article" date="2013" name="Int. J. Syst. Evol. Microbiol.">
        <title>Marinoscillum luteum sp. nov., isolated from marine sediment.</title>
        <authorList>
            <person name="Cha I.T."/>
            <person name="Park S.J."/>
            <person name="Kim S.J."/>
            <person name="Kim J.G."/>
            <person name="Jung M.Y."/>
            <person name="Shin K.S."/>
            <person name="Kwon K.K."/>
            <person name="Yang S.H."/>
            <person name="Seo Y.S."/>
            <person name="Rhee S.K."/>
        </authorList>
    </citation>
    <scope>NUCLEOTIDE SEQUENCE [LARGE SCALE GENOMIC DNA]</scope>
    <source>
        <strain evidence="7 8">KCTC 23939</strain>
    </source>
</reference>
<feature type="transmembrane region" description="Helical" evidence="5">
    <location>
        <begin position="137"/>
        <end position="156"/>
    </location>
</feature>
<feature type="transmembrane region" description="Helical" evidence="5">
    <location>
        <begin position="292"/>
        <end position="313"/>
    </location>
</feature>
<dbReference type="PANTHER" id="PTHR10846:SF8">
    <property type="entry name" value="INNER MEMBRANE PROTEIN YRBG"/>
    <property type="match status" value="1"/>
</dbReference>
<feature type="domain" description="Sodium/calcium exchanger membrane region" evidence="6">
    <location>
        <begin position="7"/>
        <end position="156"/>
    </location>
</feature>
<keyword evidence="8" id="KW-1185">Reference proteome</keyword>
<keyword evidence="2 5" id="KW-0812">Transmembrane</keyword>
<gene>
    <name evidence="7" type="ORF">ACHKAR_10145</name>
</gene>
<protein>
    <submittedName>
        <fullName evidence="7">Sodium:calcium antiporter</fullName>
    </submittedName>
</protein>
<feature type="domain" description="Sodium/calcium exchanger membrane region" evidence="6">
    <location>
        <begin position="212"/>
        <end position="372"/>
    </location>
</feature>
<comment type="caution">
    <text evidence="7">The sequence shown here is derived from an EMBL/GenBank/DDBJ whole genome shotgun (WGS) entry which is preliminary data.</text>
</comment>
<evidence type="ECO:0000313" key="8">
    <source>
        <dbReference type="Proteomes" id="UP001610063"/>
    </source>
</evidence>
<organism evidence="7 8">
    <name type="scientific">Marinoscillum luteum</name>
    <dbReference type="NCBI Taxonomy" id="861051"/>
    <lineage>
        <taxon>Bacteria</taxon>
        <taxon>Pseudomonadati</taxon>
        <taxon>Bacteroidota</taxon>
        <taxon>Cytophagia</taxon>
        <taxon>Cytophagales</taxon>
        <taxon>Reichenbachiellaceae</taxon>
        <taxon>Marinoscillum</taxon>
    </lineage>
</organism>
<evidence type="ECO:0000256" key="4">
    <source>
        <dbReference type="ARBA" id="ARBA00023136"/>
    </source>
</evidence>
<dbReference type="EMBL" id="JBIPKE010000016">
    <property type="protein sequence ID" value="MFH6983803.1"/>
    <property type="molecule type" value="Genomic_DNA"/>
</dbReference>
<keyword evidence="3 5" id="KW-1133">Transmembrane helix</keyword>
<feature type="transmembrane region" description="Helical" evidence="5">
    <location>
        <begin position="81"/>
        <end position="101"/>
    </location>
</feature>
<dbReference type="Proteomes" id="UP001610063">
    <property type="component" value="Unassembled WGS sequence"/>
</dbReference>
<dbReference type="InterPro" id="IPR044880">
    <property type="entry name" value="NCX_ion-bd_dom_sf"/>
</dbReference>
<feature type="transmembrane region" description="Helical" evidence="5">
    <location>
        <begin position="113"/>
        <end position="131"/>
    </location>
</feature>
<proteinExistence type="predicted"/>
<feature type="transmembrane region" description="Helical" evidence="5">
    <location>
        <begin position="211"/>
        <end position="232"/>
    </location>
</feature>
<name>A0ABW7N8D2_9BACT</name>
<evidence type="ECO:0000256" key="3">
    <source>
        <dbReference type="ARBA" id="ARBA00022989"/>
    </source>
</evidence>
<evidence type="ECO:0000256" key="1">
    <source>
        <dbReference type="ARBA" id="ARBA00004141"/>
    </source>
</evidence>
<evidence type="ECO:0000313" key="7">
    <source>
        <dbReference type="EMBL" id="MFH6983803.1"/>
    </source>
</evidence>
<dbReference type="Gene3D" id="1.20.1420.30">
    <property type="entry name" value="NCX, central ion-binding region"/>
    <property type="match status" value="2"/>
</dbReference>
<evidence type="ECO:0000259" key="6">
    <source>
        <dbReference type="Pfam" id="PF01699"/>
    </source>
</evidence>
<keyword evidence="4 5" id="KW-0472">Membrane</keyword>
<dbReference type="PANTHER" id="PTHR10846">
    <property type="entry name" value="SODIUM/POTASSIUM/CALCIUM EXCHANGER"/>
    <property type="match status" value="1"/>
</dbReference>
<evidence type="ECO:0000256" key="2">
    <source>
        <dbReference type="ARBA" id="ARBA00022692"/>
    </source>
</evidence>
<feature type="transmembrane region" description="Helical" evidence="5">
    <location>
        <begin position="252"/>
        <end position="271"/>
    </location>
</feature>
<dbReference type="Pfam" id="PF01699">
    <property type="entry name" value="Na_Ca_ex"/>
    <property type="match status" value="2"/>
</dbReference>
<evidence type="ECO:0000256" key="5">
    <source>
        <dbReference type="SAM" id="Phobius"/>
    </source>
</evidence>
<dbReference type="InterPro" id="IPR004481">
    <property type="entry name" value="K/Na/Ca-exchanger"/>
</dbReference>
<feature type="transmembrane region" description="Helical" evidence="5">
    <location>
        <begin position="359"/>
        <end position="377"/>
    </location>
</feature>
<dbReference type="InterPro" id="IPR004837">
    <property type="entry name" value="NaCa_Exmemb"/>
</dbReference>
<sequence>MGIIIPLILIAICCAVIWRAGDGFMTASEYIGRNLSDGVRGATINAIASSMPEVFTSFFFLFIMQDAEGFSGGIGTTAGSAIFNSMVIPAVAVLAVIGMGLTNKVRASKKVMLRDGLSLLIAELLFIVLISGSSLDWYHGLLLMLVYVVYIVYMFWSMDKKEREIMLEESHISEEDFEVDQTKQKPFLVGLLTLDLHRVFIGRKKINNLNAWSLLISATVCIAAVCYLLVLACEWIGDDTYTVPFLGEFQGLGIPVMFVALILASAASSFPDTIISIKDAQRGQYDDAISNALGSNIFDICFALGFPLFIFTLIHGPIAMSQEMVDLSGELRFLLWLLTAVVLIIFVWGGYIGRFKASLLLALYFLFVLYVVGRGAGNEYAQAIADWLVSIVRHFSLS</sequence>
<dbReference type="RefSeq" id="WP_395417336.1">
    <property type="nucleotide sequence ID" value="NZ_JBIPKE010000016.1"/>
</dbReference>